<feature type="transmembrane region" description="Helical" evidence="5">
    <location>
        <begin position="230"/>
        <end position="250"/>
    </location>
</feature>
<accession>A0A212JLR1</accession>
<keyword evidence="2 5" id="KW-0812">Transmembrane</keyword>
<evidence type="ECO:0000256" key="2">
    <source>
        <dbReference type="ARBA" id="ARBA00022692"/>
    </source>
</evidence>
<dbReference type="InterPro" id="IPR051598">
    <property type="entry name" value="TSUP/Inactive_protease-like"/>
</dbReference>
<proteinExistence type="inferred from homology"/>
<feature type="transmembrane region" description="Helical" evidence="5">
    <location>
        <begin position="135"/>
        <end position="161"/>
    </location>
</feature>
<comment type="subcellular location">
    <subcellularLocation>
        <location evidence="5">Cell membrane</location>
        <topology evidence="5">Multi-pass membrane protein</topology>
    </subcellularLocation>
    <subcellularLocation>
        <location evidence="1">Membrane</location>
        <topology evidence="1">Multi-pass membrane protein</topology>
    </subcellularLocation>
</comment>
<feature type="transmembrane region" description="Helical" evidence="5">
    <location>
        <begin position="35"/>
        <end position="57"/>
    </location>
</feature>
<protein>
    <recommendedName>
        <fullName evidence="5">Probable membrane transporter protein</fullName>
    </recommendedName>
</protein>
<dbReference type="Pfam" id="PF01925">
    <property type="entry name" value="TauE"/>
    <property type="match status" value="1"/>
</dbReference>
<dbReference type="RefSeq" id="WP_192112145.1">
    <property type="nucleotide sequence ID" value="NZ_CABUEN010000001.1"/>
</dbReference>
<keyword evidence="3 5" id="KW-1133">Transmembrane helix</keyword>
<dbReference type="InterPro" id="IPR002781">
    <property type="entry name" value="TM_pro_TauE-like"/>
</dbReference>
<sequence>MLVFAAMLLLGILLGFVGAGGAGVMITMLSVGFDIPMQVALGTSLAAMAFTSLSGSISHFREGNVNRRLGLLLGAFGAAGAFCGAHISSGLASATLKPLTGVVLMLSAFLIYLRVFHPANPLFSFRFTSTRGVKFWLLTGMVGVFNGLVSGACGVGATPFIQMTLLIIFNVPLYQTVGTTMLVILPIAAFGSLGFLAAGHLDLVLFLQVLAGQVIGAYVGAKFTRMAPQLLLKGCMVALPGLGGLILLLAR</sequence>
<dbReference type="AlphaFoldDB" id="A0A212JLR1"/>
<evidence type="ECO:0000256" key="5">
    <source>
        <dbReference type="RuleBase" id="RU363041"/>
    </source>
</evidence>
<reference evidence="6" key="1">
    <citation type="submission" date="2016-04" db="EMBL/GenBank/DDBJ databases">
        <authorList>
            <person name="Evans L.H."/>
            <person name="Alamgir A."/>
            <person name="Owens N."/>
            <person name="Weber N.D."/>
            <person name="Virtaneva K."/>
            <person name="Barbian K."/>
            <person name="Babar A."/>
            <person name="Rosenke K."/>
        </authorList>
    </citation>
    <scope>NUCLEOTIDE SEQUENCE</scope>
    <source>
        <strain evidence="6">92-2</strain>
    </source>
</reference>
<evidence type="ECO:0000256" key="3">
    <source>
        <dbReference type="ARBA" id="ARBA00022989"/>
    </source>
</evidence>
<keyword evidence="5" id="KW-1003">Cell membrane</keyword>
<evidence type="ECO:0000313" key="6">
    <source>
        <dbReference type="EMBL" id="SBW00366.1"/>
    </source>
</evidence>
<feature type="transmembrane region" description="Helical" evidence="5">
    <location>
        <begin position="203"/>
        <end position="224"/>
    </location>
</feature>
<dbReference type="PANTHER" id="PTHR43701:SF2">
    <property type="entry name" value="MEMBRANE TRANSPORTER PROTEIN YJNA-RELATED"/>
    <property type="match status" value="1"/>
</dbReference>
<comment type="similarity">
    <text evidence="5">Belongs to the 4-toluene sulfonate uptake permease (TSUP) (TC 2.A.102) family.</text>
</comment>
<feature type="transmembrane region" description="Helical" evidence="5">
    <location>
        <begin position="69"/>
        <end position="87"/>
    </location>
</feature>
<dbReference type="EMBL" id="FLUP01000001">
    <property type="protein sequence ID" value="SBW00366.1"/>
    <property type="molecule type" value="Genomic_DNA"/>
</dbReference>
<name>A0A212JLR1_9BACT</name>
<keyword evidence="4 5" id="KW-0472">Membrane</keyword>
<gene>
    <name evidence="6" type="ORF">KM92DES2_11348</name>
</gene>
<dbReference type="PANTHER" id="PTHR43701">
    <property type="entry name" value="MEMBRANE TRANSPORTER PROTEIN MJ0441-RELATED"/>
    <property type="match status" value="1"/>
</dbReference>
<organism evidence="6">
    <name type="scientific">uncultured Desulfovibrio sp</name>
    <dbReference type="NCBI Taxonomy" id="167968"/>
    <lineage>
        <taxon>Bacteria</taxon>
        <taxon>Pseudomonadati</taxon>
        <taxon>Thermodesulfobacteriota</taxon>
        <taxon>Desulfovibrionia</taxon>
        <taxon>Desulfovibrionales</taxon>
        <taxon>Desulfovibrionaceae</taxon>
        <taxon>Desulfovibrio</taxon>
        <taxon>environmental samples</taxon>
    </lineage>
</organism>
<evidence type="ECO:0000256" key="1">
    <source>
        <dbReference type="ARBA" id="ARBA00004141"/>
    </source>
</evidence>
<dbReference type="GO" id="GO:0005886">
    <property type="term" value="C:plasma membrane"/>
    <property type="evidence" value="ECO:0007669"/>
    <property type="project" value="UniProtKB-SubCell"/>
</dbReference>
<feature type="transmembrane region" description="Helical" evidence="5">
    <location>
        <begin position="99"/>
        <end position="115"/>
    </location>
</feature>
<evidence type="ECO:0000256" key="4">
    <source>
        <dbReference type="ARBA" id="ARBA00023136"/>
    </source>
</evidence>
<feature type="transmembrane region" description="Helical" evidence="5">
    <location>
        <begin position="173"/>
        <end position="196"/>
    </location>
</feature>